<gene>
    <name evidence="1" type="ORF">CBF29_06915</name>
</gene>
<organism evidence="1 2">
    <name type="scientific">Vagococcus elongatus</name>
    <dbReference type="NCBI Taxonomy" id="180344"/>
    <lineage>
        <taxon>Bacteria</taxon>
        <taxon>Bacillati</taxon>
        <taxon>Bacillota</taxon>
        <taxon>Bacilli</taxon>
        <taxon>Lactobacillales</taxon>
        <taxon>Enterococcaceae</taxon>
        <taxon>Vagococcus</taxon>
    </lineage>
</organism>
<proteinExistence type="predicted"/>
<reference evidence="1 2" key="1">
    <citation type="submission" date="2017-05" db="EMBL/GenBank/DDBJ databases">
        <title>Vagococcus spp. assemblies.</title>
        <authorList>
            <person name="Gulvik C.A."/>
        </authorList>
    </citation>
    <scope>NUCLEOTIDE SEQUENCE [LARGE SCALE GENOMIC DNA]</scope>
    <source>
        <strain evidence="1 2">CCUG 51432</strain>
    </source>
</reference>
<evidence type="ECO:0000313" key="1">
    <source>
        <dbReference type="EMBL" id="RSU12327.1"/>
    </source>
</evidence>
<sequence>MVDKNGLTKLATDLYHGRNVNFDGVSGDEALRNMVGDVLGIEPGSKIDYYSWEANKLEVFQILSVAIDAVLPLRLESQFDSIADFRTVELGDAQKFEIQDNSLLRIGRVSAGNQSLQRQQLFGKSFTVPTDWYGGKVYAEFERFMSGRVDWKGLVDRVAASFENKIQTEIYNGFAQSYDELRATRKATGTYEEDKLFDVAEHIGVASGGKPVAVYGTRKALRKITKDLPLSDSMKDERNKVGFVDTLGGLDLFALPQAYKAGTEKFAIDDDTLLVLPQGEKIVAVVLEGQAIVNDTDALARTDLQNEFVTLKKMGIQVGQVS</sequence>
<feature type="non-terminal residue" evidence="1">
    <location>
        <position position="322"/>
    </location>
</feature>
<dbReference type="RefSeq" id="WP_126808833.1">
    <property type="nucleotide sequence ID" value="NZ_NGKA01000008.1"/>
</dbReference>
<evidence type="ECO:0000313" key="2">
    <source>
        <dbReference type="Proteomes" id="UP000287605"/>
    </source>
</evidence>
<comment type="caution">
    <text evidence="1">The sequence shown here is derived from an EMBL/GenBank/DDBJ whole genome shotgun (WGS) entry which is preliminary data.</text>
</comment>
<dbReference type="EMBL" id="NGKA01000008">
    <property type="protein sequence ID" value="RSU12327.1"/>
    <property type="molecule type" value="Genomic_DNA"/>
</dbReference>
<dbReference type="AlphaFoldDB" id="A0A430AW96"/>
<keyword evidence="2" id="KW-1185">Reference proteome</keyword>
<name>A0A430AW96_9ENTE</name>
<dbReference type="OrthoDB" id="2078600at2"/>
<protein>
    <submittedName>
        <fullName evidence="1">Uncharacterized protein</fullName>
    </submittedName>
</protein>
<dbReference type="Proteomes" id="UP000287605">
    <property type="component" value="Unassembled WGS sequence"/>
</dbReference>
<accession>A0A430AW96</accession>